<dbReference type="SUPFAM" id="SSF53098">
    <property type="entry name" value="Ribonuclease H-like"/>
    <property type="match status" value="1"/>
</dbReference>
<sequence length="588" mass="65535">MFYIGDKNVLWTFQTIRDRDTFISSRAIWEDLFSSVGLWSIAITPQSRMEWVEFRGIPLHCWCDEFFMRLGWTVGEPLLIEEDTRNKVNLLRGRVLVLLPFNSKCPSAIKVVTGKRTFTVSVWEDAAQVSNSIVMRWLGLDRAGQGVVSSSGPERRKEKGHSGDVTTQVRREAVSKSVLSSSQKLSTERRYCQKSRDAETVMDVGEAIKQGVGGPIRVGGENTIWELKGKGALLRVNKPKNRLSFDRNRSVVLEKTRSVGWSSSSEESVERQYVNYPQCGGEHSKAGGRPNIRTPKGVKGSPDVKASKPGSKAPDETLSSSGNTLSHVSETQNQLLVGKENAQQGKTSFELGKSRKKEVKTAGTNKSHGMKTRKDKEKDLQDSRELECEMFSGPPSEIWNLEVEVAKVVEKGIALGLISGFKASIESEERYRRSAQRCEWQDHMLVSSSIGITDSISSEVIAIQRACNLINSKQTLADRNITIISDSKVTVSWVNGNGFGSLNLVNVVYDIRQTLHRLKCLSVIFMPRSSNSLADCLAKAGSGDSLRPRKADNPRKDIFARECAKEFWGALLAHRHPTWRRELFAIGP</sequence>
<dbReference type="InterPro" id="IPR002156">
    <property type="entry name" value="RNaseH_domain"/>
</dbReference>
<comment type="caution">
    <text evidence="3">The sequence shown here is derived from an EMBL/GenBank/DDBJ whole genome shotgun (WGS) entry which is preliminary data.</text>
</comment>
<name>A0AAE0APS8_9ROSI</name>
<feature type="region of interest" description="Disordered" evidence="1">
    <location>
        <begin position="146"/>
        <end position="172"/>
    </location>
</feature>
<dbReference type="PANTHER" id="PTHR34427">
    <property type="entry name" value="DUF4283 DOMAIN PROTEIN"/>
    <property type="match status" value="1"/>
</dbReference>
<dbReference type="InterPro" id="IPR036397">
    <property type="entry name" value="RNaseH_sf"/>
</dbReference>
<feature type="region of interest" description="Disordered" evidence="1">
    <location>
        <begin position="277"/>
        <end position="382"/>
    </location>
</feature>
<dbReference type="CDD" id="cd06222">
    <property type="entry name" value="RNase_H_like"/>
    <property type="match status" value="1"/>
</dbReference>
<dbReference type="PANTHER" id="PTHR34427:SF5">
    <property type="entry name" value="DUF4283 DOMAIN-CONTAINING PROTEIN"/>
    <property type="match status" value="1"/>
</dbReference>
<accession>A0AAE0APS8</accession>
<organism evidence="3 4">
    <name type="scientific">Dipteronia sinensis</name>
    <dbReference type="NCBI Taxonomy" id="43782"/>
    <lineage>
        <taxon>Eukaryota</taxon>
        <taxon>Viridiplantae</taxon>
        <taxon>Streptophyta</taxon>
        <taxon>Embryophyta</taxon>
        <taxon>Tracheophyta</taxon>
        <taxon>Spermatophyta</taxon>
        <taxon>Magnoliopsida</taxon>
        <taxon>eudicotyledons</taxon>
        <taxon>Gunneridae</taxon>
        <taxon>Pentapetalae</taxon>
        <taxon>rosids</taxon>
        <taxon>malvids</taxon>
        <taxon>Sapindales</taxon>
        <taxon>Sapindaceae</taxon>
        <taxon>Hippocastanoideae</taxon>
        <taxon>Acereae</taxon>
        <taxon>Dipteronia</taxon>
    </lineage>
</organism>
<evidence type="ECO:0000259" key="2">
    <source>
        <dbReference type="Pfam" id="PF13456"/>
    </source>
</evidence>
<dbReference type="Proteomes" id="UP001281410">
    <property type="component" value="Unassembled WGS sequence"/>
</dbReference>
<keyword evidence="4" id="KW-1185">Reference proteome</keyword>
<protein>
    <recommendedName>
        <fullName evidence="2">RNase H type-1 domain-containing protein</fullName>
    </recommendedName>
</protein>
<evidence type="ECO:0000313" key="3">
    <source>
        <dbReference type="EMBL" id="KAK3221733.1"/>
    </source>
</evidence>
<feature type="compositionally biased region" description="Basic and acidic residues" evidence="1">
    <location>
        <begin position="372"/>
        <end position="382"/>
    </location>
</feature>
<feature type="compositionally biased region" description="Basic and acidic residues" evidence="1">
    <location>
        <begin position="153"/>
        <end position="162"/>
    </location>
</feature>
<dbReference type="EMBL" id="JANJYJ010000003">
    <property type="protein sequence ID" value="KAK3221733.1"/>
    <property type="molecule type" value="Genomic_DNA"/>
</dbReference>
<evidence type="ECO:0000313" key="4">
    <source>
        <dbReference type="Proteomes" id="UP001281410"/>
    </source>
</evidence>
<dbReference type="GO" id="GO:0004523">
    <property type="term" value="F:RNA-DNA hybrid ribonuclease activity"/>
    <property type="evidence" value="ECO:0007669"/>
    <property type="project" value="InterPro"/>
</dbReference>
<evidence type="ECO:0000256" key="1">
    <source>
        <dbReference type="SAM" id="MobiDB-lite"/>
    </source>
</evidence>
<dbReference type="AlphaFoldDB" id="A0AAE0APS8"/>
<dbReference type="InterPro" id="IPR044730">
    <property type="entry name" value="RNase_H-like_dom_plant"/>
</dbReference>
<dbReference type="InterPro" id="IPR012337">
    <property type="entry name" value="RNaseH-like_sf"/>
</dbReference>
<feature type="compositionally biased region" description="Polar residues" evidence="1">
    <location>
        <begin position="317"/>
        <end position="347"/>
    </location>
</feature>
<dbReference type="Gene3D" id="3.30.420.10">
    <property type="entry name" value="Ribonuclease H-like superfamily/Ribonuclease H"/>
    <property type="match status" value="1"/>
</dbReference>
<proteinExistence type="predicted"/>
<reference evidence="3" key="1">
    <citation type="journal article" date="2023" name="Plant J.">
        <title>Genome sequences and population genomics provide insights into the demographic history, inbreeding, and mutation load of two 'living fossil' tree species of Dipteronia.</title>
        <authorList>
            <person name="Feng Y."/>
            <person name="Comes H.P."/>
            <person name="Chen J."/>
            <person name="Zhu S."/>
            <person name="Lu R."/>
            <person name="Zhang X."/>
            <person name="Li P."/>
            <person name="Qiu J."/>
            <person name="Olsen K.M."/>
            <person name="Qiu Y."/>
        </authorList>
    </citation>
    <scope>NUCLEOTIDE SEQUENCE</scope>
    <source>
        <strain evidence="3">NBL</strain>
    </source>
</reference>
<dbReference type="Pfam" id="PF13456">
    <property type="entry name" value="RVT_3"/>
    <property type="match status" value="1"/>
</dbReference>
<feature type="domain" description="RNase H type-1" evidence="2">
    <location>
        <begin position="476"/>
        <end position="540"/>
    </location>
</feature>
<dbReference type="GO" id="GO:0003676">
    <property type="term" value="F:nucleic acid binding"/>
    <property type="evidence" value="ECO:0007669"/>
    <property type="project" value="InterPro"/>
</dbReference>
<gene>
    <name evidence="3" type="ORF">Dsin_008758</name>
</gene>